<dbReference type="PIRSF" id="PIRSF030066">
    <property type="entry name" value="UCP030066"/>
    <property type="match status" value="1"/>
</dbReference>
<evidence type="ECO:0000256" key="5">
    <source>
        <dbReference type="SAM" id="Phobius"/>
    </source>
</evidence>
<gene>
    <name evidence="6" type="ORF">LBBP_03137</name>
</gene>
<feature type="transmembrane region" description="Helical" evidence="5">
    <location>
        <begin position="9"/>
        <end position="30"/>
    </location>
</feature>
<dbReference type="Pfam" id="PF13564">
    <property type="entry name" value="DoxX_2"/>
    <property type="match status" value="1"/>
</dbReference>
<evidence type="ECO:0000313" key="7">
    <source>
        <dbReference type="Proteomes" id="UP000058857"/>
    </source>
</evidence>
<dbReference type="EMBL" id="CP012029">
    <property type="protein sequence ID" value="ALO27342.1"/>
    <property type="molecule type" value="Genomic_DNA"/>
</dbReference>
<protein>
    <submittedName>
        <fullName evidence="6">DoxX-like family protein</fullName>
    </submittedName>
</protein>
<dbReference type="AlphaFoldDB" id="A0A0E3B5D0"/>
<dbReference type="InterPro" id="IPR016944">
    <property type="entry name" value="UCP030066"/>
</dbReference>
<keyword evidence="4 5" id="KW-0472">Membrane</keyword>
<evidence type="ECO:0000256" key="2">
    <source>
        <dbReference type="ARBA" id="ARBA00022692"/>
    </source>
</evidence>
<dbReference type="PATRIC" id="fig|280505.15.peg.3060"/>
<evidence type="ECO:0000256" key="1">
    <source>
        <dbReference type="ARBA" id="ARBA00004141"/>
    </source>
</evidence>
<evidence type="ECO:0000313" key="6">
    <source>
        <dbReference type="EMBL" id="ALO27342.1"/>
    </source>
</evidence>
<proteinExistence type="predicted"/>
<keyword evidence="3 5" id="KW-1133">Transmembrane helix</keyword>
<dbReference type="InterPro" id="IPR032808">
    <property type="entry name" value="DoxX"/>
</dbReference>
<dbReference type="Proteomes" id="UP000058857">
    <property type="component" value="Chromosome 1"/>
</dbReference>
<sequence length="130" mass="14290">MNQEKIKTIIYWLATGLTAANYAFGGYAYLNRGPEVIAGMTQLGYPLYFASLLGVWKLLGAIAITAPRFPLLKEWAYAGMFFNLTAASVSNAVAGTEMIHAIFPLIALVLVALSWALRPADRRLEGIWHI</sequence>
<dbReference type="GeneID" id="61173284"/>
<comment type="subcellular location">
    <subcellularLocation>
        <location evidence="1">Membrane</location>
        <topology evidence="1">Multi-pass membrane protein</topology>
    </subcellularLocation>
</comment>
<feature type="transmembrane region" description="Helical" evidence="5">
    <location>
        <begin position="45"/>
        <end position="63"/>
    </location>
</feature>
<dbReference type="GO" id="GO:0016020">
    <property type="term" value="C:membrane"/>
    <property type="evidence" value="ECO:0007669"/>
    <property type="project" value="UniProtKB-SubCell"/>
</dbReference>
<reference evidence="6 7" key="1">
    <citation type="journal article" date="2015" name="PLoS Negl. Trop. Dis.">
        <title>Distribution of Plasmids in Distinct Leptospira Pathogenic Species.</title>
        <authorList>
            <person name="Wang Y."/>
            <person name="Zhuang X."/>
            <person name="Zhong Y."/>
            <person name="Zhang C."/>
            <person name="Zhang Y."/>
            <person name="Zeng L."/>
            <person name="Zhu Y."/>
            <person name="He P."/>
            <person name="Dong K."/>
            <person name="Pal U."/>
            <person name="Guo X."/>
            <person name="Qin J."/>
        </authorList>
    </citation>
    <scope>NUCLEOTIDE SEQUENCE [LARGE SCALE GENOMIC DNA]</scope>
    <source>
        <strain evidence="6 7">56604</strain>
    </source>
</reference>
<accession>A0A0E3B5D0</accession>
<evidence type="ECO:0000256" key="3">
    <source>
        <dbReference type="ARBA" id="ARBA00022989"/>
    </source>
</evidence>
<organism evidence="6">
    <name type="scientific">Leptospira borgpetersenii serovar Ballum</name>
    <dbReference type="NCBI Taxonomy" id="280505"/>
    <lineage>
        <taxon>Bacteria</taxon>
        <taxon>Pseudomonadati</taxon>
        <taxon>Spirochaetota</taxon>
        <taxon>Spirochaetia</taxon>
        <taxon>Leptospirales</taxon>
        <taxon>Leptospiraceae</taxon>
        <taxon>Leptospira</taxon>
    </lineage>
</organism>
<feature type="transmembrane region" description="Helical" evidence="5">
    <location>
        <begin position="75"/>
        <end position="93"/>
    </location>
</feature>
<feature type="transmembrane region" description="Helical" evidence="5">
    <location>
        <begin position="99"/>
        <end position="117"/>
    </location>
</feature>
<evidence type="ECO:0000256" key="4">
    <source>
        <dbReference type="ARBA" id="ARBA00023136"/>
    </source>
</evidence>
<keyword evidence="2 5" id="KW-0812">Transmembrane</keyword>
<dbReference type="RefSeq" id="WP_002729157.1">
    <property type="nucleotide sequence ID" value="NZ_CP012029.1"/>
</dbReference>
<name>A0A0E3B5D0_LEPBO</name>